<evidence type="ECO:0000313" key="3">
    <source>
        <dbReference type="EMBL" id="CDP24977.1"/>
    </source>
</evidence>
<reference evidence="4" key="3">
    <citation type="journal article" date="2014" name="Genetics">
        <title>Maintaining two mating types: Structure of the mating type locus and its role in heterokaryosis in Podospora anserina.</title>
        <authorList>
            <person name="Grognet P."/>
            <person name="Bidard F."/>
            <person name="Kuchly C."/>
            <person name="Tong L.C.H."/>
            <person name="Coppin E."/>
            <person name="Benkhali J.A."/>
            <person name="Couloux A."/>
            <person name="Wincker P."/>
            <person name="Debuchy R."/>
            <person name="Silar P."/>
        </authorList>
    </citation>
    <scope>GENOME REANNOTATION</scope>
    <source>
        <strain evidence="4">S / ATCC MYA-4624 / DSM 980 / FGSC 10383</strain>
    </source>
</reference>
<sequence length="293" mass="32354">MNNFPPLSRHIRAHHLLRNFPERRPIEAASIPFMTRSPVSTLHSSFRTRSSILTRLLGQVSLNERVQPHGGSSRRSNRPGSGNLTSRTYRLAPEEVLFRRHNAPTRYAEHDIYWAHEDLLPSQQLPDSALLRSVHCYASKFYDYTALDSSHLHSQLPKDGSPSLPSQTQPHSEFFQKKANTDLRSLDETALLAFGVLLEEASREVLGKRGDLVFTEAEGYQPPQAPSQAAGATPATTAATLVPSSTGGTEEGKANGGGALDTDVSHGEGGPKKRRKVARRRKKRPDDGPDRLD</sequence>
<dbReference type="GO" id="GO:0006360">
    <property type="term" value="P:transcription by RNA polymerase I"/>
    <property type="evidence" value="ECO:0007669"/>
    <property type="project" value="InterPro"/>
</dbReference>
<dbReference type="eggNOG" id="ENOG502S1BQ">
    <property type="taxonomic scope" value="Eukaryota"/>
</dbReference>
<feature type="region of interest" description="Disordered" evidence="1">
    <location>
        <begin position="63"/>
        <end position="86"/>
    </location>
</feature>
<feature type="region of interest" description="Disordered" evidence="1">
    <location>
        <begin position="152"/>
        <end position="171"/>
    </location>
</feature>
<protein>
    <submittedName>
        <fullName evidence="2">Podospora anserina S mat+ genomic DNA chromosome 2, supercontig 2</fullName>
    </submittedName>
</protein>
<proteinExistence type="predicted"/>
<dbReference type="OrthoDB" id="2565191at2759"/>
<dbReference type="STRING" id="515849.B2B458"/>
<dbReference type="InParanoid" id="B2B458"/>
<name>B2B458_PODAN</name>
<feature type="compositionally biased region" description="Low complexity" evidence="1">
    <location>
        <begin position="226"/>
        <end position="248"/>
    </location>
</feature>
<keyword evidence="4" id="KW-1185">Reference proteome</keyword>
<dbReference type="InterPro" id="IPR022793">
    <property type="entry name" value="Rrn10"/>
</dbReference>
<evidence type="ECO:0000313" key="4">
    <source>
        <dbReference type="Proteomes" id="UP000001197"/>
    </source>
</evidence>
<feature type="compositionally biased region" description="Low complexity" evidence="1">
    <location>
        <begin position="70"/>
        <end position="83"/>
    </location>
</feature>
<feature type="compositionally biased region" description="Basic residues" evidence="1">
    <location>
        <begin position="272"/>
        <end position="283"/>
    </location>
</feature>
<dbReference type="AlphaFoldDB" id="B2B458"/>
<evidence type="ECO:0000313" key="2">
    <source>
        <dbReference type="EMBL" id="CAP72582.1"/>
    </source>
</evidence>
<accession>B2B458</accession>
<dbReference type="PANTHER" id="PTHR28054">
    <property type="entry name" value="RNA POLYMERASE I-SPECIFIC TRANSCRIPTION INITIATION FACTOR RRN10"/>
    <property type="match status" value="1"/>
</dbReference>
<evidence type="ECO:0000256" key="1">
    <source>
        <dbReference type="SAM" id="MobiDB-lite"/>
    </source>
</evidence>
<dbReference type="EMBL" id="CU640366">
    <property type="protein sequence ID" value="CAP72582.1"/>
    <property type="molecule type" value="Genomic_DNA"/>
</dbReference>
<feature type="compositionally biased region" description="Basic and acidic residues" evidence="1">
    <location>
        <begin position="284"/>
        <end position="293"/>
    </location>
</feature>
<dbReference type="EMBL" id="FO904937">
    <property type="protein sequence ID" value="CDP24977.1"/>
    <property type="molecule type" value="Genomic_DNA"/>
</dbReference>
<reference evidence="2" key="2">
    <citation type="submission" date="2008-07" db="EMBL/GenBank/DDBJ databases">
        <authorList>
            <person name="Genoscope - CEA"/>
        </authorList>
    </citation>
    <scope>NUCLEOTIDE SEQUENCE</scope>
    <source>
        <strain evidence="2">S mat+</strain>
    </source>
</reference>
<reference evidence="2 4" key="1">
    <citation type="journal article" date="2008" name="Genome Biol.">
        <title>The genome sequence of the model ascomycete fungus Podospora anserina.</title>
        <authorList>
            <person name="Espagne E."/>
            <person name="Lespinet O."/>
            <person name="Malagnac F."/>
            <person name="Da Silva C."/>
            <person name="Jaillon O."/>
            <person name="Porcel B.M."/>
            <person name="Couloux A."/>
            <person name="Aury J.-M."/>
            <person name="Segurens B."/>
            <person name="Poulain J."/>
            <person name="Anthouard V."/>
            <person name="Grossetete S."/>
            <person name="Khalili H."/>
            <person name="Coppin E."/>
            <person name="Dequard-Chablat M."/>
            <person name="Picard M."/>
            <person name="Contamine V."/>
            <person name="Arnaise S."/>
            <person name="Bourdais A."/>
            <person name="Berteaux-Lecellier V."/>
            <person name="Gautheret D."/>
            <person name="de Vries R.P."/>
            <person name="Battaglia E."/>
            <person name="Coutinho P.M."/>
            <person name="Danchin E.G.J."/>
            <person name="Henrissat B."/>
            <person name="El Khoury R."/>
            <person name="Sainsard-Chanet A."/>
            <person name="Boivin A."/>
            <person name="Pinan-Lucarre B."/>
            <person name="Sellem C.H."/>
            <person name="Debuchy R."/>
            <person name="Wincker P."/>
            <person name="Weissenbach J."/>
            <person name="Silar P."/>
        </authorList>
    </citation>
    <scope>NUCLEOTIDE SEQUENCE [LARGE SCALE GENOMIC DNA]</scope>
    <source>
        <strain evidence="4">S / ATCC MYA-4624 / DSM 980 / FGSC 10383</strain>
        <strain evidence="2">S mat+</strain>
    </source>
</reference>
<dbReference type="KEGG" id="pan:PODANSg7799"/>
<dbReference type="GeneID" id="6195585"/>
<reference evidence="3" key="4">
    <citation type="submission" date="2014-09" db="EMBL/GenBank/DDBJ databases">
        <title>Maintaining two mating types: Structure of the mating type locus and its role in heterokaryosis in Podospora anserina.</title>
        <authorList>
            <person name="Grognet P."/>
            <person name="Bidard F."/>
            <person name="Kuchly C."/>
            <person name="Chan Ho Tong L."/>
            <person name="Coppin E."/>
            <person name="Ait Benkhali J."/>
            <person name="Couloux A."/>
            <person name="Wincker P."/>
            <person name="Debuchy R."/>
            <person name="Silar P."/>
        </authorList>
    </citation>
    <scope>NUCLEOTIDE SEQUENCE</scope>
</reference>
<dbReference type="HOGENOM" id="CLU_066274_0_0_1"/>
<dbReference type="Proteomes" id="UP000001197">
    <property type="component" value="Chromosome 2"/>
</dbReference>
<feature type="region of interest" description="Disordered" evidence="1">
    <location>
        <begin position="221"/>
        <end position="293"/>
    </location>
</feature>
<dbReference type="VEuPathDB" id="FungiDB:PODANS_2_140"/>
<organism evidence="2">
    <name type="scientific">Podospora anserina (strain S / ATCC MYA-4624 / DSM 980 / FGSC 10383)</name>
    <name type="common">Pleurage anserina</name>
    <dbReference type="NCBI Taxonomy" id="515849"/>
    <lineage>
        <taxon>Eukaryota</taxon>
        <taxon>Fungi</taxon>
        <taxon>Dikarya</taxon>
        <taxon>Ascomycota</taxon>
        <taxon>Pezizomycotina</taxon>
        <taxon>Sordariomycetes</taxon>
        <taxon>Sordariomycetidae</taxon>
        <taxon>Sordariales</taxon>
        <taxon>Podosporaceae</taxon>
        <taxon>Podospora</taxon>
        <taxon>Podospora anserina</taxon>
    </lineage>
</organism>
<dbReference type="RefSeq" id="XP_001910758.1">
    <property type="nucleotide sequence ID" value="XM_001910723.1"/>
</dbReference>
<gene>
    <name evidence="2" type="ORF">PODANS_2_140</name>
</gene>
<dbReference type="PANTHER" id="PTHR28054:SF1">
    <property type="entry name" value="RNA POLYMERASE I-SPECIFIC TRANSCRIPTION INITIATION FACTOR RRN10"/>
    <property type="match status" value="1"/>
</dbReference>